<keyword evidence="3" id="KW-0456">Lyase</keyword>
<keyword evidence="5" id="KW-0378">Hydrolase</keyword>
<keyword evidence="2" id="KW-0659">Purine metabolism</keyword>
<dbReference type="GO" id="GO:0006144">
    <property type="term" value="P:purine nucleobase metabolic process"/>
    <property type="evidence" value="ECO:0007669"/>
    <property type="project" value="UniProtKB-KW"/>
</dbReference>
<gene>
    <name evidence="5" type="ORF">EYW47_36635</name>
</gene>
<dbReference type="GO" id="GO:0050385">
    <property type="term" value="F:ureidoglycolate lyase activity"/>
    <property type="evidence" value="ECO:0007669"/>
    <property type="project" value="UniProtKB-EC"/>
</dbReference>
<comment type="catalytic activity">
    <reaction evidence="4">
        <text>(S)-ureidoglycolate = urea + glyoxylate</text>
        <dbReference type="Rhea" id="RHEA:11304"/>
        <dbReference type="ChEBI" id="CHEBI:16199"/>
        <dbReference type="ChEBI" id="CHEBI:36655"/>
        <dbReference type="ChEBI" id="CHEBI:57296"/>
        <dbReference type="EC" id="4.3.2.3"/>
    </reaction>
</comment>
<proteinExistence type="predicted"/>
<protein>
    <submittedName>
        <fullName evidence="5">Ureidoglycolate hydrolase</fullName>
    </submittedName>
</protein>
<dbReference type="InterPro" id="IPR007247">
    <property type="entry name" value="Ureidogly_lyase"/>
</dbReference>
<dbReference type="InterPro" id="IPR011051">
    <property type="entry name" value="RmlC_Cupin_sf"/>
</dbReference>
<dbReference type="SUPFAM" id="SSF51182">
    <property type="entry name" value="RmlC-like cupins"/>
    <property type="match status" value="1"/>
</dbReference>
<dbReference type="GO" id="GO:0000256">
    <property type="term" value="P:allantoin catabolic process"/>
    <property type="evidence" value="ECO:0007669"/>
    <property type="project" value="InterPro"/>
</dbReference>
<dbReference type="OrthoDB" id="8654422at2"/>
<dbReference type="Pfam" id="PF04115">
    <property type="entry name" value="Ureidogly_lyase"/>
    <property type="match status" value="1"/>
</dbReference>
<evidence type="ECO:0000256" key="1">
    <source>
        <dbReference type="ARBA" id="ARBA00011738"/>
    </source>
</evidence>
<dbReference type="AlphaFoldDB" id="A0A4R5LYX6"/>
<keyword evidence="6" id="KW-1185">Reference proteome</keyword>
<dbReference type="GO" id="GO:0004848">
    <property type="term" value="F:ureidoglycolate hydrolase activity"/>
    <property type="evidence" value="ECO:0007669"/>
    <property type="project" value="InterPro"/>
</dbReference>
<dbReference type="RefSeq" id="WP_133199691.1">
    <property type="nucleotide sequence ID" value="NZ_JBHUCW010000010.1"/>
</dbReference>
<reference evidence="5 6" key="1">
    <citation type="submission" date="2019-03" db="EMBL/GenBank/DDBJ databases">
        <title>Paraburkholderia sp. 4M-K11, isolated from subtropical forest soil.</title>
        <authorList>
            <person name="Gao Z.-H."/>
            <person name="Qiu L.-H."/>
        </authorList>
    </citation>
    <scope>NUCLEOTIDE SEQUENCE [LARGE SCALE GENOMIC DNA]</scope>
    <source>
        <strain evidence="5 6">4M-K11</strain>
    </source>
</reference>
<comment type="subunit">
    <text evidence="1">Homodimer.</text>
</comment>
<name>A0A4R5LYX6_9BURK</name>
<dbReference type="EMBL" id="SMRP01000039">
    <property type="protein sequence ID" value="TDG17748.1"/>
    <property type="molecule type" value="Genomic_DNA"/>
</dbReference>
<organism evidence="5 6">
    <name type="scientific">Paraburkholderia silviterrae</name>
    <dbReference type="NCBI Taxonomy" id="2528715"/>
    <lineage>
        <taxon>Bacteria</taxon>
        <taxon>Pseudomonadati</taxon>
        <taxon>Pseudomonadota</taxon>
        <taxon>Betaproteobacteria</taxon>
        <taxon>Burkholderiales</taxon>
        <taxon>Burkholderiaceae</taxon>
        <taxon>Paraburkholderia</taxon>
    </lineage>
</organism>
<sequence>MPFTSIPVEPLDVAACVPYGVMLGKTPLDDASAPAYFSPSSDFWREHLFDNGAHGEAEILWVRYRNRDESLSALETHYLTQQAIVPLTGPIVQVVATSLADGSPDPASIRAFLVPVGQGLCMHRNTWHATRVMQDEVTALMLTRPSTTYDLMVHLRTGAPAGESGIRKMDGYRIG</sequence>
<evidence type="ECO:0000256" key="4">
    <source>
        <dbReference type="ARBA" id="ARBA00047684"/>
    </source>
</evidence>
<evidence type="ECO:0000313" key="5">
    <source>
        <dbReference type="EMBL" id="TDG17748.1"/>
    </source>
</evidence>
<evidence type="ECO:0000256" key="2">
    <source>
        <dbReference type="ARBA" id="ARBA00022631"/>
    </source>
</evidence>
<dbReference type="Proteomes" id="UP000295722">
    <property type="component" value="Unassembled WGS sequence"/>
</dbReference>
<comment type="caution">
    <text evidence="5">The sequence shown here is derived from an EMBL/GenBank/DDBJ whole genome shotgun (WGS) entry which is preliminary data.</text>
</comment>
<dbReference type="Gene3D" id="2.60.120.480">
    <property type="entry name" value="Ureidoglycolate hydrolase"/>
    <property type="match status" value="1"/>
</dbReference>
<dbReference type="InterPro" id="IPR024060">
    <property type="entry name" value="Ureidoglycolate_lyase_dom_sf"/>
</dbReference>
<accession>A0A4R5LYX6</accession>
<evidence type="ECO:0000256" key="3">
    <source>
        <dbReference type="ARBA" id="ARBA00023239"/>
    </source>
</evidence>
<evidence type="ECO:0000313" key="6">
    <source>
        <dbReference type="Proteomes" id="UP000295722"/>
    </source>
</evidence>